<sequence length="186" mass="21167">MAALMDTRILLRKMLDLQCLTPRRNRVKAKWDFCVSAISVFRTYRLRRVLKKVKKDYASLPLTAGNGPKSRGTPLTESLSMFPAPQTDTVMEDENNLFKRARRKGRLRLPPVQTELLLAGMEAVGLGVEVLYSTCYLSQLQNECVVEQDVHRARKEHGISLQVADLRPLTRLFKDTFHLAPDLDLG</sequence>
<reference evidence="1 2" key="1">
    <citation type="submission" date="2021-04" db="EMBL/GenBank/DDBJ databases">
        <authorList>
            <person name="De Guttry C."/>
            <person name="Zahm M."/>
            <person name="Klopp C."/>
            <person name="Cabau C."/>
            <person name="Louis A."/>
            <person name="Berthelot C."/>
            <person name="Parey E."/>
            <person name="Roest Crollius H."/>
            <person name="Montfort J."/>
            <person name="Robinson-Rechavi M."/>
            <person name="Bucao C."/>
            <person name="Bouchez O."/>
            <person name="Gislard M."/>
            <person name="Lluch J."/>
            <person name="Milhes M."/>
            <person name="Lampietro C."/>
            <person name="Lopez Roques C."/>
            <person name="Donnadieu C."/>
            <person name="Braasch I."/>
            <person name="Desvignes T."/>
            <person name="Postlethwait J."/>
            <person name="Bobe J."/>
            <person name="Wedekind C."/>
            <person name="Guiguen Y."/>
        </authorList>
    </citation>
    <scope>NUCLEOTIDE SEQUENCE [LARGE SCALE GENOMIC DNA]</scope>
    <source>
        <strain evidence="1">Cs_M1</strain>
        <tissue evidence="1">Blood</tissue>
    </source>
</reference>
<evidence type="ECO:0000313" key="1">
    <source>
        <dbReference type="EMBL" id="KAK6302442.1"/>
    </source>
</evidence>
<organism evidence="1 2">
    <name type="scientific">Coregonus suidteri</name>
    <dbReference type="NCBI Taxonomy" id="861788"/>
    <lineage>
        <taxon>Eukaryota</taxon>
        <taxon>Metazoa</taxon>
        <taxon>Chordata</taxon>
        <taxon>Craniata</taxon>
        <taxon>Vertebrata</taxon>
        <taxon>Euteleostomi</taxon>
        <taxon>Actinopterygii</taxon>
        <taxon>Neopterygii</taxon>
        <taxon>Teleostei</taxon>
        <taxon>Protacanthopterygii</taxon>
        <taxon>Salmoniformes</taxon>
        <taxon>Salmonidae</taxon>
        <taxon>Coregoninae</taxon>
        <taxon>Coregonus</taxon>
    </lineage>
</organism>
<proteinExistence type="predicted"/>
<dbReference type="InterPro" id="IPR029063">
    <property type="entry name" value="SAM-dependent_MTases_sf"/>
</dbReference>
<dbReference type="EMBL" id="JAGTTL010000025">
    <property type="protein sequence ID" value="KAK6302442.1"/>
    <property type="molecule type" value="Genomic_DNA"/>
</dbReference>
<comment type="caution">
    <text evidence="1">The sequence shown here is derived from an EMBL/GenBank/DDBJ whole genome shotgun (WGS) entry which is preliminary data.</text>
</comment>
<protein>
    <submittedName>
        <fullName evidence="1">Uncharacterized protein</fullName>
    </submittedName>
</protein>
<evidence type="ECO:0000313" key="2">
    <source>
        <dbReference type="Proteomes" id="UP001356427"/>
    </source>
</evidence>
<dbReference type="Gene3D" id="3.40.50.150">
    <property type="entry name" value="Vaccinia Virus protein VP39"/>
    <property type="match status" value="1"/>
</dbReference>
<dbReference type="Proteomes" id="UP001356427">
    <property type="component" value="Unassembled WGS sequence"/>
</dbReference>
<dbReference type="AlphaFoldDB" id="A0AAN8L493"/>
<keyword evidence="2" id="KW-1185">Reference proteome</keyword>
<gene>
    <name evidence="1" type="ORF">J4Q44_G00267970</name>
</gene>
<name>A0AAN8L493_9TELE</name>
<accession>A0AAN8L493</accession>